<dbReference type="SUPFAM" id="SSF57667">
    <property type="entry name" value="beta-beta-alpha zinc fingers"/>
    <property type="match status" value="1"/>
</dbReference>
<comment type="caution">
    <text evidence="1">The sequence shown here is derived from an EMBL/GenBank/DDBJ whole genome shotgun (WGS) entry which is preliminary data.</text>
</comment>
<dbReference type="InterPro" id="IPR036236">
    <property type="entry name" value="Znf_C2H2_sf"/>
</dbReference>
<protein>
    <submittedName>
        <fullName evidence="1">Uncharacterized protein</fullName>
    </submittedName>
</protein>
<sequence>MGNGPKQKKPGARSKIKKYKRACLTKNRSKDLDQIQDEITAAISTGDSTLTTLSQVEFDDDLPGGGQFFCWQTNRHFPDEKSLTDHKKTREYKRRVKQLKEEKYDPDWAAGITKEKLPPAHGDKKK</sequence>
<dbReference type="InterPro" id="IPR051879">
    <property type="entry name" value="C2H2-ZF_Maturation_Protein"/>
</dbReference>
<organism evidence="1 2">
    <name type="scientific">Triparma laevis f. inornata</name>
    <dbReference type="NCBI Taxonomy" id="1714386"/>
    <lineage>
        <taxon>Eukaryota</taxon>
        <taxon>Sar</taxon>
        <taxon>Stramenopiles</taxon>
        <taxon>Ochrophyta</taxon>
        <taxon>Bolidophyceae</taxon>
        <taxon>Parmales</taxon>
        <taxon>Triparmaceae</taxon>
        <taxon>Triparma</taxon>
    </lineage>
</organism>
<name>A0A9W7BR79_9STRA</name>
<dbReference type="AlphaFoldDB" id="A0A9W7BR79"/>
<dbReference type="Gene3D" id="3.30.160.60">
    <property type="entry name" value="Classic Zinc Finger"/>
    <property type="match status" value="1"/>
</dbReference>
<dbReference type="EMBL" id="BLQM01000484">
    <property type="protein sequence ID" value="GMH92004.1"/>
    <property type="molecule type" value="Genomic_DNA"/>
</dbReference>
<dbReference type="PANTHER" id="PTHR46095">
    <property type="entry name" value="ZINC FINGER PROTEIN 593"/>
    <property type="match status" value="1"/>
</dbReference>
<proteinExistence type="predicted"/>
<dbReference type="PANTHER" id="PTHR46095:SF1">
    <property type="entry name" value="ZINC FINGER PROTEIN 593"/>
    <property type="match status" value="1"/>
</dbReference>
<reference evidence="2" key="1">
    <citation type="journal article" date="2023" name="Commun. Biol.">
        <title>Genome analysis of Parmales, the sister group of diatoms, reveals the evolutionary specialization of diatoms from phago-mixotrophs to photoautotrophs.</title>
        <authorList>
            <person name="Ban H."/>
            <person name="Sato S."/>
            <person name="Yoshikawa S."/>
            <person name="Yamada K."/>
            <person name="Nakamura Y."/>
            <person name="Ichinomiya M."/>
            <person name="Sato N."/>
            <person name="Blanc-Mathieu R."/>
            <person name="Endo H."/>
            <person name="Kuwata A."/>
            <person name="Ogata H."/>
        </authorList>
    </citation>
    <scope>NUCLEOTIDE SEQUENCE [LARGE SCALE GENOMIC DNA]</scope>
</reference>
<evidence type="ECO:0000313" key="1">
    <source>
        <dbReference type="EMBL" id="GMH92004.1"/>
    </source>
</evidence>
<evidence type="ECO:0000313" key="2">
    <source>
        <dbReference type="Proteomes" id="UP001162640"/>
    </source>
</evidence>
<dbReference type="Proteomes" id="UP001162640">
    <property type="component" value="Unassembled WGS sequence"/>
</dbReference>
<gene>
    <name evidence="1" type="ORF">TL16_g12219</name>
</gene>
<accession>A0A9W7BR79</accession>